<evidence type="ECO:0000256" key="6">
    <source>
        <dbReference type="ARBA" id="ARBA00023143"/>
    </source>
</evidence>
<comment type="subcellular location">
    <subcellularLocation>
        <location evidence="1">Bacterial flagellum</location>
    </subcellularLocation>
    <subcellularLocation>
        <location evidence="2">Secreted</location>
    </subcellularLocation>
</comment>
<feature type="domain" description="Flagellar basal-body/hook protein C-terminal" evidence="7">
    <location>
        <begin position="439"/>
        <end position="475"/>
    </location>
</feature>
<keyword evidence="10" id="KW-1185">Reference proteome</keyword>
<keyword evidence="9" id="KW-0966">Cell projection</keyword>
<evidence type="ECO:0000259" key="7">
    <source>
        <dbReference type="Pfam" id="PF06429"/>
    </source>
</evidence>
<keyword evidence="9" id="KW-0282">Flagellum</keyword>
<accession>A0ABQ3DWH4</accession>
<sequence length="479" mass="49909">MSLTSAMLTAQSSIAARSAEMAIASRNVANANNPNYTRVEASVQNIVTDTGSVVYVSHASRMVNQAAFKATLKSGSAAIASGSYAKMLDQLNPSGQVPFGTSTASGIGLLNESLVAYANDPSNQVMGQSVINAANGLVDDLKQSAQTLIDARMEADAAMGRAVDNINKILSDLEGVNDKIVSGSAAGNDVNGLMDQRDEMLKVLSEEIGIEVLEQDNNGVAIYTDSGVTLFEKSAREVSFDRSLSLGAGDVGKNVLVDGIAVAGPGASAPVTGGAIAGYARGRDEALVTMQTQLEEAADALVEAFMETKPGGADPKHGLFDLESGTGDLVSRLKVNDAVNPAENGDINLLRDGGINGVGYKHNTTGSVGYSELLRGYETALNADRSFDQAAAVNTNSTLADFAANTVSWFSAERKMAAENSTLDASAFSSNAQMLSNDTGVNIDTEMQRLLTIETAYSASARLMTAVDKMFQELLGAVR</sequence>
<evidence type="ECO:0000256" key="1">
    <source>
        <dbReference type="ARBA" id="ARBA00004365"/>
    </source>
</evidence>
<dbReference type="PANTHER" id="PTHR30033:SF1">
    <property type="entry name" value="FLAGELLAR HOOK-ASSOCIATED PROTEIN 1"/>
    <property type="match status" value="1"/>
</dbReference>
<dbReference type="Pfam" id="PF22638">
    <property type="entry name" value="FlgK_D1"/>
    <property type="match status" value="1"/>
</dbReference>
<evidence type="ECO:0000313" key="9">
    <source>
        <dbReference type="EMBL" id="GHB18467.1"/>
    </source>
</evidence>
<protein>
    <recommendedName>
        <fullName evidence="4">Flagellar hook-associated protein 1</fullName>
    </recommendedName>
</protein>
<dbReference type="InterPro" id="IPR010930">
    <property type="entry name" value="Flg_bb/hook_C_dom"/>
</dbReference>
<gene>
    <name evidence="9" type="ORF">GCM10007094_02780</name>
</gene>
<evidence type="ECO:0000313" key="10">
    <source>
        <dbReference type="Proteomes" id="UP000637980"/>
    </source>
</evidence>
<feature type="domain" description="Flagellar hook-associated protein FlgK helical" evidence="8">
    <location>
        <begin position="110"/>
        <end position="314"/>
    </location>
</feature>
<dbReference type="PANTHER" id="PTHR30033">
    <property type="entry name" value="FLAGELLAR HOOK-ASSOCIATED PROTEIN 1"/>
    <property type="match status" value="1"/>
</dbReference>
<dbReference type="InterPro" id="IPR002371">
    <property type="entry name" value="FlgK"/>
</dbReference>
<comment type="similarity">
    <text evidence="3">Belongs to the flagella basal body rod proteins family.</text>
</comment>
<keyword evidence="5" id="KW-0964">Secreted</keyword>
<name>A0ABQ3DWH4_9HYPH</name>
<dbReference type="NCBIfam" id="TIGR02492">
    <property type="entry name" value="flgK_ends"/>
    <property type="match status" value="1"/>
</dbReference>
<reference evidence="10" key="1">
    <citation type="journal article" date="2019" name="Int. J. Syst. Evol. Microbiol.">
        <title>The Global Catalogue of Microorganisms (GCM) 10K type strain sequencing project: providing services to taxonomists for standard genome sequencing and annotation.</title>
        <authorList>
            <consortium name="The Broad Institute Genomics Platform"/>
            <consortium name="The Broad Institute Genome Sequencing Center for Infectious Disease"/>
            <person name="Wu L."/>
            <person name="Ma J."/>
        </authorList>
    </citation>
    <scope>NUCLEOTIDE SEQUENCE [LARGE SCALE GENOMIC DNA]</scope>
    <source>
        <strain evidence="10">KCTC 12861</strain>
    </source>
</reference>
<dbReference type="InterPro" id="IPR053927">
    <property type="entry name" value="FlgK_helical"/>
</dbReference>
<dbReference type="EMBL" id="BMXE01000001">
    <property type="protein sequence ID" value="GHB18467.1"/>
    <property type="molecule type" value="Genomic_DNA"/>
</dbReference>
<evidence type="ECO:0000259" key="8">
    <source>
        <dbReference type="Pfam" id="PF22638"/>
    </source>
</evidence>
<evidence type="ECO:0000256" key="5">
    <source>
        <dbReference type="ARBA" id="ARBA00022525"/>
    </source>
</evidence>
<dbReference type="Proteomes" id="UP000637980">
    <property type="component" value="Unassembled WGS sequence"/>
</dbReference>
<dbReference type="Pfam" id="PF06429">
    <property type="entry name" value="Flg_bbr_C"/>
    <property type="match status" value="1"/>
</dbReference>
<comment type="caution">
    <text evidence="9">The sequence shown here is derived from an EMBL/GenBank/DDBJ whole genome shotgun (WGS) entry which is preliminary data.</text>
</comment>
<proteinExistence type="inferred from homology"/>
<evidence type="ECO:0000256" key="2">
    <source>
        <dbReference type="ARBA" id="ARBA00004613"/>
    </source>
</evidence>
<evidence type="ECO:0000256" key="3">
    <source>
        <dbReference type="ARBA" id="ARBA00009677"/>
    </source>
</evidence>
<organism evidence="9 10">
    <name type="scientific">Pseudovibrio japonicus</name>
    <dbReference type="NCBI Taxonomy" id="366534"/>
    <lineage>
        <taxon>Bacteria</taxon>
        <taxon>Pseudomonadati</taxon>
        <taxon>Pseudomonadota</taxon>
        <taxon>Alphaproteobacteria</taxon>
        <taxon>Hyphomicrobiales</taxon>
        <taxon>Stappiaceae</taxon>
        <taxon>Pseudovibrio</taxon>
    </lineage>
</organism>
<dbReference type="RefSeq" id="WP_189434701.1">
    <property type="nucleotide sequence ID" value="NZ_BMXE01000001.1"/>
</dbReference>
<evidence type="ECO:0000256" key="4">
    <source>
        <dbReference type="ARBA" id="ARBA00016244"/>
    </source>
</evidence>
<dbReference type="SUPFAM" id="SSF64518">
    <property type="entry name" value="Phase 1 flagellin"/>
    <property type="match status" value="1"/>
</dbReference>
<keyword evidence="9" id="KW-0969">Cilium</keyword>
<keyword evidence="6" id="KW-0975">Bacterial flagellum</keyword>